<dbReference type="Proteomes" id="UP000470213">
    <property type="component" value="Unassembled WGS sequence"/>
</dbReference>
<dbReference type="PANTHER" id="PTHR36302">
    <property type="entry name" value="BLR7088 PROTEIN"/>
    <property type="match status" value="1"/>
</dbReference>
<dbReference type="SUPFAM" id="SSF110087">
    <property type="entry name" value="DR1885-like metal-binding protein"/>
    <property type="match status" value="1"/>
</dbReference>
<evidence type="ECO:0000313" key="1">
    <source>
        <dbReference type="EMBL" id="NDV92829.1"/>
    </source>
</evidence>
<dbReference type="AlphaFoldDB" id="A0A7X5LNX1"/>
<dbReference type="Gene3D" id="2.60.40.1890">
    <property type="entry name" value="PCu(A)C copper chaperone"/>
    <property type="match status" value="1"/>
</dbReference>
<keyword evidence="2" id="KW-1185">Reference proteome</keyword>
<proteinExistence type="predicted"/>
<dbReference type="PROSITE" id="PS51257">
    <property type="entry name" value="PROKAR_LIPOPROTEIN"/>
    <property type="match status" value="1"/>
</dbReference>
<evidence type="ECO:0000313" key="2">
    <source>
        <dbReference type="Proteomes" id="UP000470213"/>
    </source>
</evidence>
<reference evidence="1 2" key="1">
    <citation type="submission" date="2020-01" db="EMBL/GenBank/DDBJ databases">
        <authorList>
            <person name="Chen J."/>
            <person name="Zhu S."/>
            <person name="Yang J."/>
        </authorList>
    </citation>
    <scope>NUCLEOTIDE SEQUENCE [LARGE SCALE GENOMIC DNA]</scope>
    <source>
        <strain evidence="1 2">345S023</strain>
    </source>
</reference>
<sequence>MPKFQFLSQWLAATLIGFTLLGCTPQSTPDITVSDGYVRATFPMAKTAAVYFTIHNASGVDVRLARVSVDSAVASDAQMHTSEMQNDMMQMRQIKEGITINAHDIVEFMPGGYHVMLIGLANGLEAGEDVELTLHLEQHEPIVLILPVKSSKGEGNHHH</sequence>
<dbReference type="RefSeq" id="WP_163087913.1">
    <property type="nucleotide sequence ID" value="NZ_JAAAWN010000029.1"/>
</dbReference>
<dbReference type="PANTHER" id="PTHR36302:SF1">
    <property type="entry name" value="COPPER CHAPERONE PCU(A)C"/>
    <property type="match status" value="1"/>
</dbReference>
<accession>A0A7X5LNX1</accession>
<gene>
    <name evidence="1" type="ORF">GTH32_16795</name>
</gene>
<protein>
    <submittedName>
        <fullName evidence="1">Copper chaperone PCu(A)C</fullName>
    </submittedName>
</protein>
<dbReference type="InterPro" id="IPR007410">
    <property type="entry name" value="LpqE-like"/>
</dbReference>
<organism evidence="1 2">
    <name type="scientific">Alteromonas profundi</name>
    <dbReference type="NCBI Taxonomy" id="2696062"/>
    <lineage>
        <taxon>Bacteria</taxon>
        <taxon>Pseudomonadati</taxon>
        <taxon>Pseudomonadota</taxon>
        <taxon>Gammaproteobacteria</taxon>
        <taxon>Alteromonadales</taxon>
        <taxon>Alteromonadaceae</taxon>
        <taxon>Alteromonas/Salinimonas group</taxon>
        <taxon>Alteromonas</taxon>
    </lineage>
</organism>
<dbReference type="Pfam" id="PF04314">
    <property type="entry name" value="PCuAC"/>
    <property type="match status" value="1"/>
</dbReference>
<dbReference type="EMBL" id="JAAAWN010000029">
    <property type="protein sequence ID" value="NDV92829.1"/>
    <property type="molecule type" value="Genomic_DNA"/>
</dbReference>
<dbReference type="InterPro" id="IPR036182">
    <property type="entry name" value="PCuAC_sf"/>
</dbReference>
<dbReference type="InterPro" id="IPR058248">
    <property type="entry name" value="Lxx211020-like"/>
</dbReference>
<name>A0A7X5LNX1_9ALTE</name>
<comment type="caution">
    <text evidence="1">The sequence shown here is derived from an EMBL/GenBank/DDBJ whole genome shotgun (WGS) entry which is preliminary data.</text>
</comment>